<dbReference type="GO" id="GO:0008233">
    <property type="term" value="F:peptidase activity"/>
    <property type="evidence" value="ECO:0007669"/>
    <property type="project" value="UniProtKB-KW"/>
</dbReference>
<dbReference type="PANTHER" id="PTHR42733">
    <property type="entry name" value="DJ-1 PROTEIN"/>
    <property type="match status" value="1"/>
</dbReference>
<dbReference type="PROSITE" id="PS51276">
    <property type="entry name" value="PEPTIDASE_C56_PFPI"/>
    <property type="match status" value="1"/>
</dbReference>
<comment type="similarity">
    <text evidence="1">Belongs to the peptidase C56 family.</text>
</comment>
<comment type="caution">
    <text evidence="3">The sequence shown here is derived from an EMBL/GenBank/DDBJ whole genome shotgun (WGS) entry which is preliminary data.</text>
</comment>
<sequence length="190" mass="20604">MTERLFGRRIAVIVANGFEQVEMTEPVKALRAAGAEVEIVSPEPSQVMGHNHFDKGDSFAVDVQLDQAVPEGYDGLLIPGGVHSPDQLRTDRRALDFVRGFFESGKPVAAICHGPQLLISAGVIEGCEMTGFKAIQLDLRNAGATVYDREVVVDEGLVTSRSPADIPAFNDRMIEEFAEGQHRGFASSLH</sequence>
<feature type="domain" description="DJ-1/PfpI" evidence="2">
    <location>
        <begin position="8"/>
        <end position="175"/>
    </location>
</feature>
<dbReference type="InterPro" id="IPR006286">
    <property type="entry name" value="C56_PfpI-like"/>
</dbReference>
<dbReference type="PROSITE" id="PS51273">
    <property type="entry name" value="GATASE_TYPE_1"/>
    <property type="match status" value="1"/>
</dbReference>
<dbReference type="Pfam" id="PF01965">
    <property type="entry name" value="DJ-1_PfpI"/>
    <property type="match status" value="1"/>
</dbReference>
<dbReference type="InterPro" id="IPR029062">
    <property type="entry name" value="Class_I_gatase-like"/>
</dbReference>
<dbReference type="PANTHER" id="PTHR42733:SF12">
    <property type="entry name" value="PROTEINASE"/>
    <property type="match status" value="1"/>
</dbReference>
<dbReference type="GO" id="GO:0016798">
    <property type="term" value="F:hydrolase activity, acting on glycosyl bonds"/>
    <property type="evidence" value="ECO:0007669"/>
    <property type="project" value="UniProtKB-KW"/>
</dbReference>
<protein>
    <submittedName>
        <fullName evidence="3">Protease I</fullName>
        <ecNumber evidence="3">3.2.-.-</ecNumber>
    </submittedName>
</protein>
<reference evidence="3 4" key="1">
    <citation type="submission" date="2023-07" db="EMBL/GenBank/DDBJ databases">
        <title>Sorghum-associated microbial communities from plants grown in Nebraska, USA.</title>
        <authorList>
            <person name="Schachtman D."/>
        </authorList>
    </citation>
    <scope>NUCLEOTIDE SEQUENCE [LARGE SCALE GENOMIC DNA]</scope>
    <source>
        <strain evidence="3 4">584</strain>
    </source>
</reference>
<organism evidence="3 4">
    <name type="scientific">Inquilinus ginsengisoli</name>
    <dbReference type="NCBI Taxonomy" id="363840"/>
    <lineage>
        <taxon>Bacteria</taxon>
        <taxon>Pseudomonadati</taxon>
        <taxon>Pseudomonadota</taxon>
        <taxon>Alphaproteobacteria</taxon>
        <taxon>Rhodospirillales</taxon>
        <taxon>Rhodospirillaceae</taxon>
        <taxon>Inquilinus</taxon>
    </lineage>
</organism>
<dbReference type="SUPFAM" id="SSF52317">
    <property type="entry name" value="Class I glutamine amidotransferase-like"/>
    <property type="match status" value="1"/>
</dbReference>
<keyword evidence="3" id="KW-0378">Hydrolase</keyword>
<evidence type="ECO:0000313" key="4">
    <source>
        <dbReference type="Proteomes" id="UP001262410"/>
    </source>
</evidence>
<dbReference type="GO" id="GO:0006508">
    <property type="term" value="P:proteolysis"/>
    <property type="evidence" value="ECO:0007669"/>
    <property type="project" value="UniProtKB-KW"/>
</dbReference>
<keyword evidence="4" id="KW-1185">Reference proteome</keyword>
<dbReference type="EC" id="3.2.-.-" evidence="3"/>
<dbReference type="NCBIfam" id="TIGR01382">
    <property type="entry name" value="PfpI"/>
    <property type="match status" value="1"/>
</dbReference>
<evidence type="ECO:0000259" key="2">
    <source>
        <dbReference type="Pfam" id="PF01965"/>
    </source>
</evidence>
<dbReference type="CDD" id="cd03134">
    <property type="entry name" value="GATase1_PfpI_like"/>
    <property type="match status" value="1"/>
</dbReference>
<evidence type="ECO:0000313" key="3">
    <source>
        <dbReference type="EMBL" id="MDR6289208.1"/>
    </source>
</evidence>
<dbReference type="Proteomes" id="UP001262410">
    <property type="component" value="Unassembled WGS sequence"/>
</dbReference>
<accession>A0ABU1JLJ7</accession>
<keyword evidence="3" id="KW-0326">Glycosidase</keyword>
<keyword evidence="3" id="KW-0645">Protease</keyword>
<evidence type="ECO:0000256" key="1">
    <source>
        <dbReference type="ARBA" id="ARBA00008542"/>
    </source>
</evidence>
<gene>
    <name evidence="3" type="ORF">E9232_001723</name>
</gene>
<dbReference type="InterPro" id="IPR002818">
    <property type="entry name" value="DJ-1/PfpI"/>
</dbReference>
<dbReference type="Gene3D" id="3.40.50.880">
    <property type="match status" value="1"/>
</dbReference>
<dbReference type="RefSeq" id="WP_309793395.1">
    <property type="nucleotide sequence ID" value="NZ_JAVDPW010000003.1"/>
</dbReference>
<dbReference type="EMBL" id="JAVDPW010000003">
    <property type="protein sequence ID" value="MDR6289208.1"/>
    <property type="molecule type" value="Genomic_DNA"/>
</dbReference>
<proteinExistence type="inferred from homology"/>
<name>A0ABU1JLJ7_9PROT</name>